<dbReference type="RefSeq" id="WP_092349744.1">
    <property type="nucleotide sequence ID" value="NZ_FNQN01000009.1"/>
</dbReference>
<evidence type="ECO:0000256" key="1">
    <source>
        <dbReference type="PROSITE-ProRule" id="PRU00339"/>
    </source>
</evidence>
<dbReference type="Pfam" id="PF14559">
    <property type="entry name" value="TPR_19"/>
    <property type="match status" value="1"/>
</dbReference>
<gene>
    <name evidence="2" type="ORF">SAMN05660420_02729</name>
</gene>
<dbReference type="Proteomes" id="UP000199409">
    <property type="component" value="Unassembled WGS sequence"/>
</dbReference>
<evidence type="ECO:0000313" key="3">
    <source>
        <dbReference type="Proteomes" id="UP000199409"/>
    </source>
</evidence>
<dbReference type="STRING" id="37625.SAMN05660420_02729"/>
<dbReference type="AlphaFoldDB" id="A0A1H4CYC3"/>
<dbReference type="Pfam" id="PF13176">
    <property type="entry name" value="TPR_7"/>
    <property type="match status" value="1"/>
</dbReference>
<protein>
    <submittedName>
        <fullName evidence="2">Tetratricopeptide repeat-containing protein</fullName>
    </submittedName>
</protein>
<dbReference type="PROSITE" id="PS50005">
    <property type="entry name" value="TPR"/>
    <property type="match status" value="2"/>
</dbReference>
<dbReference type="InterPro" id="IPR019734">
    <property type="entry name" value="TPR_rpt"/>
</dbReference>
<dbReference type="PANTHER" id="PTHR12558">
    <property type="entry name" value="CELL DIVISION CYCLE 16,23,27"/>
    <property type="match status" value="1"/>
</dbReference>
<keyword evidence="1" id="KW-0802">TPR repeat</keyword>
<dbReference type="OrthoDB" id="9773829at2"/>
<keyword evidence="3" id="KW-1185">Reference proteome</keyword>
<dbReference type="EMBL" id="FNQN01000009">
    <property type="protein sequence ID" value="SEA65298.1"/>
    <property type="molecule type" value="Genomic_DNA"/>
</dbReference>
<sequence>MTDQNKQSLLLGKIAAYTEILVKDSNSTIFVSLAETYRKMGMFDDARQIIAKGLTLHPEFSPAYIVLARTLCQLEDYSGSVQAFEQALDLDAESLAALVGYARVRILLGEEDAARELLLRARNLTPADPIINKLLLSLPDVTVTDEEDNVDAVESQDDSVSDSSTLVSSTLADLYLAQGLTEKALDLYQRLSVRHPDDLSVRRKIKELEKKIEEDRSFLAIQEDVQPLAPSSAIDTPEVHDGAEEQVAEPEIKEDVLQQAIKTFDQWLANIERRRGHV</sequence>
<evidence type="ECO:0000313" key="2">
    <source>
        <dbReference type="EMBL" id="SEA65298.1"/>
    </source>
</evidence>
<dbReference type="Gene3D" id="1.25.40.10">
    <property type="entry name" value="Tetratricopeptide repeat domain"/>
    <property type="match status" value="1"/>
</dbReference>
<dbReference type="SMART" id="SM00028">
    <property type="entry name" value="TPR"/>
    <property type="match status" value="3"/>
</dbReference>
<dbReference type="PANTHER" id="PTHR12558:SF13">
    <property type="entry name" value="CELL DIVISION CYCLE PROTEIN 27 HOMOLOG"/>
    <property type="match status" value="1"/>
</dbReference>
<proteinExistence type="predicted"/>
<name>A0A1H4CYC3_9BACT</name>
<feature type="repeat" description="TPR" evidence="1">
    <location>
        <begin position="27"/>
        <end position="60"/>
    </location>
</feature>
<reference evidence="2 3" key="1">
    <citation type="submission" date="2016-10" db="EMBL/GenBank/DDBJ databases">
        <authorList>
            <person name="de Groot N.N."/>
        </authorList>
    </citation>
    <scope>NUCLEOTIDE SEQUENCE [LARGE SCALE GENOMIC DNA]</scope>
    <source>
        <strain evidence="2 3">DSM 7343</strain>
    </source>
</reference>
<organism evidence="2 3">
    <name type="scientific">Desulfuromusa kysingii</name>
    <dbReference type="NCBI Taxonomy" id="37625"/>
    <lineage>
        <taxon>Bacteria</taxon>
        <taxon>Pseudomonadati</taxon>
        <taxon>Thermodesulfobacteriota</taxon>
        <taxon>Desulfuromonadia</taxon>
        <taxon>Desulfuromonadales</taxon>
        <taxon>Geopsychrobacteraceae</taxon>
        <taxon>Desulfuromusa</taxon>
    </lineage>
</organism>
<feature type="repeat" description="TPR" evidence="1">
    <location>
        <begin position="61"/>
        <end position="94"/>
    </location>
</feature>
<accession>A0A1H4CYC3</accession>
<dbReference type="SUPFAM" id="SSF48452">
    <property type="entry name" value="TPR-like"/>
    <property type="match status" value="1"/>
</dbReference>
<dbReference type="InterPro" id="IPR011990">
    <property type="entry name" value="TPR-like_helical_dom_sf"/>
</dbReference>